<sequence length="105" mass="11758">MFALRCDETVDEANKEQLCITIRLIDKPYVIHENVIGSYQIDRQNSNRITETIVDALTRCGLNIRQCCGQGYGGAANLGGIHEGVTAKILQREKQHFTSIVMHIV</sequence>
<proteinExistence type="predicted"/>
<dbReference type="EMBL" id="CAJNOK010048112">
    <property type="protein sequence ID" value="CAF1590793.1"/>
    <property type="molecule type" value="Genomic_DNA"/>
</dbReference>
<evidence type="ECO:0000313" key="2">
    <source>
        <dbReference type="EMBL" id="CAF1296722.1"/>
    </source>
</evidence>
<dbReference type="InterPro" id="IPR025398">
    <property type="entry name" value="DUF4371"/>
</dbReference>
<dbReference type="PANTHER" id="PTHR45749:SF21">
    <property type="entry name" value="DUF4371 DOMAIN-CONTAINING PROTEIN"/>
    <property type="match status" value="1"/>
</dbReference>
<feature type="domain" description="DUF4371" evidence="1">
    <location>
        <begin position="2"/>
        <end position="83"/>
    </location>
</feature>
<dbReference type="Proteomes" id="UP000681722">
    <property type="component" value="Unassembled WGS sequence"/>
</dbReference>
<dbReference type="Proteomes" id="UP000663829">
    <property type="component" value="Unassembled WGS sequence"/>
</dbReference>
<dbReference type="PANTHER" id="PTHR45749">
    <property type="match status" value="1"/>
</dbReference>
<evidence type="ECO:0000313" key="5">
    <source>
        <dbReference type="EMBL" id="CAF4394501.1"/>
    </source>
</evidence>
<dbReference type="AlphaFoldDB" id="A0A815DQ98"/>
<dbReference type="EMBL" id="CAJOBA010071514">
    <property type="protein sequence ID" value="CAF4394501.1"/>
    <property type="molecule type" value="Genomic_DNA"/>
</dbReference>
<dbReference type="EMBL" id="CAJOBC010035322">
    <property type="protein sequence ID" value="CAF4112397.1"/>
    <property type="molecule type" value="Genomic_DNA"/>
</dbReference>
<evidence type="ECO:0000259" key="1">
    <source>
        <dbReference type="Pfam" id="PF14291"/>
    </source>
</evidence>
<evidence type="ECO:0000313" key="4">
    <source>
        <dbReference type="EMBL" id="CAF4112397.1"/>
    </source>
</evidence>
<evidence type="ECO:0000313" key="6">
    <source>
        <dbReference type="Proteomes" id="UP000663829"/>
    </source>
</evidence>
<gene>
    <name evidence="2" type="ORF">GPM918_LOCUS28312</name>
    <name evidence="3" type="ORF">OVA965_LOCUS41533</name>
    <name evidence="4" type="ORF">SRO942_LOCUS28802</name>
    <name evidence="5" type="ORF">TMI583_LOCUS43206</name>
</gene>
<evidence type="ECO:0000313" key="3">
    <source>
        <dbReference type="EMBL" id="CAF1590793.1"/>
    </source>
</evidence>
<accession>A0A815DQ98</accession>
<protein>
    <recommendedName>
        <fullName evidence="1">DUF4371 domain-containing protein</fullName>
    </recommendedName>
</protein>
<dbReference type="Proteomes" id="UP000682733">
    <property type="component" value="Unassembled WGS sequence"/>
</dbReference>
<reference evidence="2" key="1">
    <citation type="submission" date="2021-02" db="EMBL/GenBank/DDBJ databases">
        <authorList>
            <person name="Nowell W R."/>
        </authorList>
    </citation>
    <scope>NUCLEOTIDE SEQUENCE</scope>
</reference>
<dbReference type="OrthoDB" id="10064879at2759"/>
<comment type="caution">
    <text evidence="2">The sequence shown here is derived from an EMBL/GenBank/DDBJ whole genome shotgun (WGS) entry which is preliminary data.</text>
</comment>
<name>A0A815DQ98_9BILA</name>
<organism evidence="2 6">
    <name type="scientific">Didymodactylos carnosus</name>
    <dbReference type="NCBI Taxonomy" id="1234261"/>
    <lineage>
        <taxon>Eukaryota</taxon>
        <taxon>Metazoa</taxon>
        <taxon>Spiralia</taxon>
        <taxon>Gnathifera</taxon>
        <taxon>Rotifera</taxon>
        <taxon>Eurotatoria</taxon>
        <taxon>Bdelloidea</taxon>
        <taxon>Philodinida</taxon>
        <taxon>Philodinidae</taxon>
        <taxon>Didymodactylos</taxon>
    </lineage>
</organism>
<dbReference type="Proteomes" id="UP000677228">
    <property type="component" value="Unassembled WGS sequence"/>
</dbReference>
<keyword evidence="6" id="KW-1185">Reference proteome</keyword>
<dbReference type="Pfam" id="PF14291">
    <property type="entry name" value="DUF4371"/>
    <property type="match status" value="1"/>
</dbReference>
<dbReference type="EMBL" id="CAJNOQ010012291">
    <property type="protein sequence ID" value="CAF1296722.1"/>
    <property type="molecule type" value="Genomic_DNA"/>
</dbReference>